<comment type="caution">
    <text evidence="1">The sequence shown here is derived from an EMBL/GenBank/DDBJ whole genome shotgun (WGS) entry which is preliminary data.</text>
</comment>
<gene>
    <name evidence="1" type="ORF">FY004_07035</name>
</gene>
<sequence>MDADVVIVGAGAAGLSLAYRLTDPCAAGVRTRTARSVRSAPRVVLIDAPAGPLRPPERTWCFWEQGDGDFEEVVAKSWERLCVRGPGGQVWESRPHPWRYKMIRSSAFDAFVDARLTRSPLAERVTATVHRLTETADGVLVSGTLPGGRQLSLRAGWVYDSRPLPRLPPARTTLLQHFRGWFVQLDTGKADAASSFDPDSACLMDFRTPQPEHGLSFGYVLPLGPDRALVEYTEFSETPLPTEAYDAALRHYTSEILKLGTFDVLDTEQGIIPMTDARFQRQVGRHVFRIGTSGGATRPATGYTFAAVQRQSRAIANSYRSGAVPAPPPPHARRSLAMDAVMLRALDTGRVRGADFFTGLFERMPMERMLRFLDGRTSIREDLLLGFATPVLPMLRTVAGLPLLPRRDARR</sequence>
<dbReference type="Gene3D" id="3.50.50.60">
    <property type="entry name" value="FAD/NAD(P)-binding domain"/>
    <property type="match status" value="1"/>
</dbReference>
<dbReference type="RefSeq" id="WP_148901840.1">
    <property type="nucleotide sequence ID" value="NZ_VSZQ01000026.1"/>
</dbReference>
<dbReference type="Pfam" id="PF05834">
    <property type="entry name" value="Lycopene_cycl"/>
    <property type="match status" value="1"/>
</dbReference>
<accession>A0A5D4JIT9</accession>
<reference evidence="1 2" key="1">
    <citation type="submission" date="2019-08" db="EMBL/GenBank/DDBJ databases">
        <title>Draft genome for granaticin producer strain Streptomyces parvus C05.</title>
        <authorList>
            <person name="Gonzalez-Pimentel J.L."/>
        </authorList>
    </citation>
    <scope>NUCLEOTIDE SEQUENCE [LARGE SCALE GENOMIC DNA]</scope>
    <source>
        <strain evidence="1 2">C05</strain>
    </source>
</reference>
<proteinExistence type="predicted"/>
<organism evidence="1 2">
    <name type="scientific">Streptomyces parvus</name>
    <dbReference type="NCBI Taxonomy" id="66428"/>
    <lineage>
        <taxon>Bacteria</taxon>
        <taxon>Bacillati</taxon>
        <taxon>Actinomycetota</taxon>
        <taxon>Actinomycetes</taxon>
        <taxon>Kitasatosporales</taxon>
        <taxon>Streptomycetaceae</taxon>
        <taxon>Streptomyces</taxon>
    </lineage>
</organism>
<dbReference type="SUPFAM" id="SSF51905">
    <property type="entry name" value="FAD/NAD(P)-binding domain"/>
    <property type="match status" value="1"/>
</dbReference>
<dbReference type="InterPro" id="IPR036188">
    <property type="entry name" value="FAD/NAD-bd_sf"/>
</dbReference>
<dbReference type="Proteomes" id="UP000323242">
    <property type="component" value="Unassembled WGS sequence"/>
</dbReference>
<evidence type="ECO:0000313" key="2">
    <source>
        <dbReference type="Proteomes" id="UP000323242"/>
    </source>
</evidence>
<dbReference type="AlphaFoldDB" id="A0A5D4JIT9"/>
<evidence type="ECO:0000313" key="1">
    <source>
        <dbReference type="EMBL" id="TYR65291.1"/>
    </source>
</evidence>
<dbReference type="EMBL" id="VSZQ01000026">
    <property type="protein sequence ID" value="TYR65291.1"/>
    <property type="molecule type" value="Genomic_DNA"/>
</dbReference>
<protein>
    <submittedName>
        <fullName evidence="1">Lycopene cyclase</fullName>
    </submittedName>
</protein>
<keyword evidence="2" id="KW-1185">Reference proteome</keyword>
<name>A0A5D4JIT9_9ACTN</name>